<proteinExistence type="predicted"/>
<accession>A0AAW2F602</accession>
<dbReference type="AlphaFoldDB" id="A0AAW2F602"/>
<evidence type="ECO:0000313" key="1">
    <source>
        <dbReference type="EMBL" id="KAL0110141.1"/>
    </source>
</evidence>
<dbReference type="Proteomes" id="UP001430953">
    <property type="component" value="Unassembled WGS sequence"/>
</dbReference>
<comment type="caution">
    <text evidence="1">The sequence shown here is derived from an EMBL/GenBank/DDBJ whole genome shotgun (WGS) entry which is preliminary data.</text>
</comment>
<dbReference type="EMBL" id="JADYXP020000014">
    <property type="protein sequence ID" value="KAL0110141.1"/>
    <property type="molecule type" value="Genomic_DNA"/>
</dbReference>
<protein>
    <recommendedName>
        <fullName evidence="3">Secreted protein</fullName>
    </recommendedName>
</protein>
<organism evidence="1 2">
    <name type="scientific">Cardiocondyla obscurior</name>
    <dbReference type="NCBI Taxonomy" id="286306"/>
    <lineage>
        <taxon>Eukaryota</taxon>
        <taxon>Metazoa</taxon>
        <taxon>Ecdysozoa</taxon>
        <taxon>Arthropoda</taxon>
        <taxon>Hexapoda</taxon>
        <taxon>Insecta</taxon>
        <taxon>Pterygota</taxon>
        <taxon>Neoptera</taxon>
        <taxon>Endopterygota</taxon>
        <taxon>Hymenoptera</taxon>
        <taxon>Apocrita</taxon>
        <taxon>Aculeata</taxon>
        <taxon>Formicoidea</taxon>
        <taxon>Formicidae</taxon>
        <taxon>Myrmicinae</taxon>
        <taxon>Cardiocondyla</taxon>
    </lineage>
</organism>
<reference evidence="1 2" key="1">
    <citation type="submission" date="2023-03" db="EMBL/GenBank/DDBJ databases">
        <title>High recombination rates correlate with genetic variation in Cardiocondyla obscurior ants.</title>
        <authorList>
            <person name="Errbii M."/>
        </authorList>
    </citation>
    <scope>NUCLEOTIDE SEQUENCE [LARGE SCALE GENOMIC DNA]</scope>
    <source>
        <strain evidence="1">Alpha-2009</strain>
        <tissue evidence="1">Whole body</tissue>
    </source>
</reference>
<name>A0AAW2F602_9HYME</name>
<keyword evidence="2" id="KW-1185">Reference proteome</keyword>
<evidence type="ECO:0000313" key="2">
    <source>
        <dbReference type="Proteomes" id="UP001430953"/>
    </source>
</evidence>
<gene>
    <name evidence="1" type="ORF">PUN28_013643</name>
</gene>
<sequence>MVDGLVFVFETVESVEDDSVAARRFTLVEGDVVVGTAVVVSALLVRQQVAAGGDLGSAIQIPTVERREAAQVVVEFRTLAIHPALRVVLVEKRKRVVIDALWKKAFCPERIVQQLLVHVPRRRSRWRPLDAHIISSPKHEHYRLEVGNGSVRTCQV</sequence>
<evidence type="ECO:0008006" key="3">
    <source>
        <dbReference type="Google" id="ProtNLM"/>
    </source>
</evidence>